<evidence type="ECO:0000256" key="2">
    <source>
        <dbReference type="ARBA" id="ARBA00004496"/>
    </source>
</evidence>
<gene>
    <name evidence="9" type="ORF">MONAX_5E047737</name>
</gene>
<dbReference type="PANTHER" id="PTHR14021">
    <property type="entry name" value="IRON-SULFUR CLUSTER CO-CHAPERONE PROTEIN HSCB"/>
    <property type="match status" value="1"/>
</dbReference>
<evidence type="ECO:0000256" key="7">
    <source>
        <dbReference type="SAM" id="MobiDB-lite"/>
    </source>
</evidence>
<comment type="subcellular location">
    <subcellularLocation>
        <location evidence="2">Cytoplasm</location>
    </subcellularLocation>
    <subcellularLocation>
        <location evidence="1">Mitochondrion</location>
    </subcellularLocation>
</comment>
<comment type="similarity">
    <text evidence="3">Belongs to the HscB family.</text>
</comment>
<dbReference type="InterPro" id="IPR036386">
    <property type="entry name" value="HscB_C_sf"/>
</dbReference>
<dbReference type="NCBIfam" id="TIGR00714">
    <property type="entry name" value="hscB"/>
    <property type="match status" value="1"/>
</dbReference>
<evidence type="ECO:0000313" key="10">
    <source>
        <dbReference type="Proteomes" id="UP000335636"/>
    </source>
</evidence>
<dbReference type="PANTHER" id="PTHR14021:SF15">
    <property type="entry name" value="IRON-SULFUR CLUSTER CO-CHAPERONE PROTEIN HSCB"/>
    <property type="match status" value="1"/>
</dbReference>
<evidence type="ECO:0000259" key="8">
    <source>
        <dbReference type="Pfam" id="PF07743"/>
    </source>
</evidence>
<evidence type="ECO:0000256" key="3">
    <source>
        <dbReference type="ARBA" id="ARBA00010476"/>
    </source>
</evidence>
<proteinExistence type="inferred from homology"/>
<name>A0A5E4BGP7_MARMO</name>
<dbReference type="GO" id="GO:0001671">
    <property type="term" value="F:ATPase activator activity"/>
    <property type="evidence" value="ECO:0007669"/>
    <property type="project" value="InterPro"/>
</dbReference>
<feature type="region of interest" description="Disordered" evidence="7">
    <location>
        <begin position="1"/>
        <end position="37"/>
    </location>
</feature>
<keyword evidence="6" id="KW-0143">Chaperone</keyword>
<reference evidence="9" key="1">
    <citation type="submission" date="2019-04" db="EMBL/GenBank/DDBJ databases">
        <authorList>
            <person name="Alioto T."/>
            <person name="Alioto T."/>
        </authorList>
    </citation>
    <scope>NUCLEOTIDE SEQUENCE [LARGE SCALE GENOMIC DNA]</scope>
</reference>
<keyword evidence="4" id="KW-0963">Cytoplasm</keyword>
<dbReference type="GO" id="GO:0005739">
    <property type="term" value="C:mitochondrion"/>
    <property type="evidence" value="ECO:0007669"/>
    <property type="project" value="UniProtKB-SubCell"/>
</dbReference>
<dbReference type="Pfam" id="PF07743">
    <property type="entry name" value="HSCB_C"/>
    <property type="match status" value="1"/>
</dbReference>
<accession>A0A5E4BGP7</accession>
<dbReference type="InterPro" id="IPR036869">
    <property type="entry name" value="J_dom_sf"/>
</dbReference>
<protein>
    <recommendedName>
        <fullName evidence="8">Co-chaperone HscB C-terminal oligomerisation domain-containing protein</fullName>
    </recommendedName>
</protein>
<dbReference type="AlphaFoldDB" id="A0A5E4BGP7"/>
<dbReference type="EMBL" id="CABDUW010000419">
    <property type="protein sequence ID" value="VTJ68210.1"/>
    <property type="molecule type" value="Genomic_DNA"/>
</dbReference>
<sequence length="233" mass="26174">MLRRKRETVRRGVGTAAAPGGGTGSSATSAERCSRRTRLETTSASWIATVPSELTLQNSSTGFSNYSVLSTQISSARDLRVGTAKLQHRFQQLQHLVHPDFFSQRSQTEKDFSEKHSILVYDAYNTLLATLSRGLYCKLKLHGIEIPEGTDYEMDSQFLMKIMEINEKLAEAQSEAAVKEIESTVQAKQKECTDNASRAFEQDDFEKAKEILTKMKYFSNVEEKIKLKMTPSS</sequence>
<dbReference type="SUPFAM" id="SSF46565">
    <property type="entry name" value="Chaperone J-domain"/>
    <property type="match status" value="1"/>
</dbReference>
<evidence type="ECO:0000313" key="9">
    <source>
        <dbReference type="EMBL" id="VTJ68210.1"/>
    </source>
</evidence>
<dbReference type="Gene3D" id="1.20.1280.20">
    <property type="entry name" value="HscB, C-terminal domain"/>
    <property type="match status" value="1"/>
</dbReference>
<evidence type="ECO:0000256" key="5">
    <source>
        <dbReference type="ARBA" id="ARBA00023128"/>
    </source>
</evidence>
<evidence type="ECO:0000256" key="6">
    <source>
        <dbReference type="ARBA" id="ARBA00023186"/>
    </source>
</evidence>
<organism evidence="9 10">
    <name type="scientific">Marmota monax</name>
    <name type="common">Woodchuck</name>
    <dbReference type="NCBI Taxonomy" id="9995"/>
    <lineage>
        <taxon>Eukaryota</taxon>
        <taxon>Metazoa</taxon>
        <taxon>Chordata</taxon>
        <taxon>Craniata</taxon>
        <taxon>Vertebrata</taxon>
        <taxon>Euteleostomi</taxon>
        <taxon>Mammalia</taxon>
        <taxon>Eutheria</taxon>
        <taxon>Euarchontoglires</taxon>
        <taxon>Glires</taxon>
        <taxon>Rodentia</taxon>
        <taxon>Sciuromorpha</taxon>
        <taxon>Sciuridae</taxon>
        <taxon>Xerinae</taxon>
        <taxon>Marmotini</taxon>
        <taxon>Marmota</taxon>
    </lineage>
</organism>
<dbReference type="SUPFAM" id="SSF47144">
    <property type="entry name" value="HSC20 (HSCB), C-terminal oligomerisation domain"/>
    <property type="match status" value="1"/>
</dbReference>
<dbReference type="GO" id="GO:0051259">
    <property type="term" value="P:protein complex oligomerization"/>
    <property type="evidence" value="ECO:0007669"/>
    <property type="project" value="InterPro"/>
</dbReference>
<dbReference type="Proteomes" id="UP000335636">
    <property type="component" value="Unassembled WGS sequence"/>
</dbReference>
<feature type="domain" description="Co-chaperone HscB C-terminal oligomerisation" evidence="8">
    <location>
        <begin position="154"/>
        <end position="226"/>
    </location>
</feature>
<evidence type="ECO:0000256" key="4">
    <source>
        <dbReference type="ARBA" id="ARBA00022490"/>
    </source>
</evidence>
<comment type="caution">
    <text evidence="9">The sequence shown here is derived from an EMBL/GenBank/DDBJ whole genome shotgun (WGS) entry which is preliminary data.</text>
</comment>
<dbReference type="GO" id="GO:0044571">
    <property type="term" value="P:[2Fe-2S] cluster assembly"/>
    <property type="evidence" value="ECO:0007669"/>
    <property type="project" value="InterPro"/>
</dbReference>
<dbReference type="InterPro" id="IPR009073">
    <property type="entry name" value="HscB_oligo_C"/>
</dbReference>
<dbReference type="GO" id="GO:0051087">
    <property type="term" value="F:protein-folding chaperone binding"/>
    <property type="evidence" value="ECO:0007669"/>
    <property type="project" value="InterPro"/>
</dbReference>
<evidence type="ECO:0000256" key="1">
    <source>
        <dbReference type="ARBA" id="ARBA00004173"/>
    </source>
</evidence>
<keyword evidence="5" id="KW-0496">Mitochondrion</keyword>
<dbReference type="InterPro" id="IPR004640">
    <property type="entry name" value="HscB"/>
</dbReference>
<keyword evidence="10" id="KW-1185">Reference proteome</keyword>
<dbReference type="FunFam" id="1.20.1280.20:FF:000002">
    <property type="entry name" value="HscB mitochondrial iron-sulfur cluster co-chaperone"/>
    <property type="match status" value="1"/>
</dbReference>
<dbReference type="Gene3D" id="1.10.287.110">
    <property type="entry name" value="DnaJ domain"/>
    <property type="match status" value="1"/>
</dbReference>